<gene>
    <name evidence="1" type="ORF">AVEN_197235_1</name>
</gene>
<protein>
    <submittedName>
        <fullName evidence="1">Uncharacterized protein</fullName>
    </submittedName>
</protein>
<organism evidence="1 2">
    <name type="scientific">Araneus ventricosus</name>
    <name type="common">Orbweaver spider</name>
    <name type="synonym">Epeira ventricosa</name>
    <dbReference type="NCBI Taxonomy" id="182803"/>
    <lineage>
        <taxon>Eukaryota</taxon>
        <taxon>Metazoa</taxon>
        <taxon>Ecdysozoa</taxon>
        <taxon>Arthropoda</taxon>
        <taxon>Chelicerata</taxon>
        <taxon>Arachnida</taxon>
        <taxon>Araneae</taxon>
        <taxon>Araneomorphae</taxon>
        <taxon>Entelegynae</taxon>
        <taxon>Araneoidea</taxon>
        <taxon>Araneidae</taxon>
        <taxon>Araneus</taxon>
    </lineage>
</organism>
<dbReference type="Proteomes" id="UP000499080">
    <property type="component" value="Unassembled WGS sequence"/>
</dbReference>
<evidence type="ECO:0000313" key="2">
    <source>
        <dbReference type="Proteomes" id="UP000499080"/>
    </source>
</evidence>
<dbReference type="AlphaFoldDB" id="A0A4Y2JLL6"/>
<evidence type="ECO:0000313" key="1">
    <source>
        <dbReference type="EMBL" id="GBM90725.1"/>
    </source>
</evidence>
<name>A0A4Y2JLL6_ARAVE</name>
<comment type="caution">
    <text evidence="1">The sequence shown here is derived from an EMBL/GenBank/DDBJ whole genome shotgun (WGS) entry which is preliminary data.</text>
</comment>
<keyword evidence="2" id="KW-1185">Reference proteome</keyword>
<proteinExistence type="predicted"/>
<dbReference type="EMBL" id="BGPR01003647">
    <property type="protein sequence ID" value="GBM90725.1"/>
    <property type="molecule type" value="Genomic_DNA"/>
</dbReference>
<sequence>MGGKAIVSSGQTEGCNCITSRREWVVLKPMSTGALCSKPQLLYFTRFFWDAVAYGKSLALRPDVSRFETGSIEDPPCMWTYTKPYIGGKRLPAGLVRKIRKGGPAQVSSSSFDRGSVS</sequence>
<accession>A0A4Y2JLL6</accession>
<reference evidence="1 2" key="1">
    <citation type="journal article" date="2019" name="Sci. Rep.">
        <title>Orb-weaving spider Araneus ventricosus genome elucidates the spidroin gene catalogue.</title>
        <authorList>
            <person name="Kono N."/>
            <person name="Nakamura H."/>
            <person name="Ohtoshi R."/>
            <person name="Moran D.A.P."/>
            <person name="Shinohara A."/>
            <person name="Yoshida Y."/>
            <person name="Fujiwara M."/>
            <person name="Mori M."/>
            <person name="Tomita M."/>
            <person name="Arakawa K."/>
        </authorList>
    </citation>
    <scope>NUCLEOTIDE SEQUENCE [LARGE SCALE GENOMIC DNA]</scope>
</reference>